<dbReference type="InterPro" id="IPR053222">
    <property type="entry name" value="Zygotic_Embryogenesis-Asso"/>
</dbReference>
<accession>A0A1I7V3U0</accession>
<sequence>MKLIENQFRSFEIEYVSFLQFCKKEYFESMLGAFGHANEIRSKHSKSPIGALLGRNHDYVKLGSASVYNFQNLQLNDLMFLNSKRIKILQFVEIPKYLNRFIKLWMKGISRRLEYLLVMSAIHVALSEDTVLKGVQKLEVGHQEKQKIWMISNKFNSPEFQLTGAYTISSHDGRRATVVFKIGDGWSIVELIVGDLLDDNEFRLR</sequence>
<dbReference type="PANTHER" id="PTHR22899">
    <property type="entry name" value="CYCLIN-RELATED F-BOX FAMILY"/>
    <property type="match status" value="1"/>
</dbReference>
<reference evidence="3" key="1">
    <citation type="submission" date="2016-11" db="UniProtKB">
        <authorList>
            <consortium name="WormBaseParasite"/>
        </authorList>
    </citation>
    <scope>IDENTIFICATION</scope>
</reference>
<name>A0A1I7V3U0_9PELO</name>
<dbReference type="Proteomes" id="UP000095282">
    <property type="component" value="Unplaced"/>
</dbReference>
<dbReference type="WBParaSite" id="Csp11.Scaffold630.g22115.t2">
    <property type="protein sequence ID" value="Csp11.Scaffold630.g22115.t2"/>
    <property type="gene ID" value="Csp11.Scaffold630.g22115"/>
</dbReference>
<protein>
    <submittedName>
        <fullName evidence="3">FBA_2 domain-containing protein</fullName>
    </submittedName>
</protein>
<feature type="domain" description="Sdz-33 F-box" evidence="1">
    <location>
        <begin position="52"/>
        <end position="116"/>
    </location>
</feature>
<evidence type="ECO:0000259" key="1">
    <source>
        <dbReference type="Pfam" id="PF07735"/>
    </source>
</evidence>
<dbReference type="eggNOG" id="ENOG502TK8Z">
    <property type="taxonomic scope" value="Eukaryota"/>
</dbReference>
<organism evidence="2 3">
    <name type="scientific">Caenorhabditis tropicalis</name>
    <dbReference type="NCBI Taxonomy" id="1561998"/>
    <lineage>
        <taxon>Eukaryota</taxon>
        <taxon>Metazoa</taxon>
        <taxon>Ecdysozoa</taxon>
        <taxon>Nematoda</taxon>
        <taxon>Chromadorea</taxon>
        <taxon>Rhabditida</taxon>
        <taxon>Rhabditina</taxon>
        <taxon>Rhabditomorpha</taxon>
        <taxon>Rhabditoidea</taxon>
        <taxon>Rhabditidae</taxon>
        <taxon>Peloderinae</taxon>
        <taxon>Caenorhabditis</taxon>
    </lineage>
</organism>
<evidence type="ECO:0000313" key="3">
    <source>
        <dbReference type="WBParaSite" id="Csp11.Scaffold630.g22115.t2"/>
    </source>
</evidence>
<proteinExistence type="predicted"/>
<dbReference type="InterPro" id="IPR012885">
    <property type="entry name" value="F-box_Sdz-33"/>
</dbReference>
<dbReference type="AlphaFoldDB" id="A0A1I7V3U0"/>
<dbReference type="PANTHER" id="PTHR22899:SF0">
    <property type="entry name" value="F-BOX ASSOCIATED DOMAIN-CONTAINING PROTEIN-RELATED"/>
    <property type="match status" value="1"/>
</dbReference>
<dbReference type="Pfam" id="PF07735">
    <property type="entry name" value="FBA_2"/>
    <property type="match status" value="1"/>
</dbReference>
<evidence type="ECO:0000313" key="2">
    <source>
        <dbReference type="Proteomes" id="UP000095282"/>
    </source>
</evidence>
<keyword evidence="2" id="KW-1185">Reference proteome</keyword>